<dbReference type="Pfam" id="PF00288">
    <property type="entry name" value="GHMP_kinases_N"/>
    <property type="match status" value="1"/>
</dbReference>
<evidence type="ECO:0000256" key="3">
    <source>
        <dbReference type="ARBA" id="ARBA00022679"/>
    </source>
</evidence>
<dbReference type="InParanoid" id="A0A1I2F3B3"/>
<protein>
    <submittedName>
        <fullName evidence="11">Mevalonate kinase</fullName>
    </submittedName>
</protein>
<evidence type="ECO:0000256" key="5">
    <source>
        <dbReference type="ARBA" id="ARBA00022777"/>
    </source>
</evidence>
<evidence type="ECO:0000256" key="7">
    <source>
        <dbReference type="ARBA" id="ARBA00022842"/>
    </source>
</evidence>
<evidence type="ECO:0000313" key="11">
    <source>
        <dbReference type="EMBL" id="SFE99914.1"/>
    </source>
</evidence>
<dbReference type="Proteomes" id="UP000181976">
    <property type="component" value="Unassembled WGS sequence"/>
</dbReference>
<keyword evidence="12" id="KW-1185">Reference proteome</keyword>
<dbReference type="GO" id="GO:0005524">
    <property type="term" value="F:ATP binding"/>
    <property type="evidence" value="ECO:0007669"/>
    <property type="project" value="UniProtKB-KW"/>
</dbReference>
<dbReference type="OrthoDB" id="977547at2"/>
<evidence type="ECO:0000256" key="1">
    <source>
        <dbReference type="ARBA" id="ARBA00022490"/>
    </source>
</evidence>
<evidence type="ECO:0000259" key="10">
    <source>
        <dbReference type="Pfam" id="PF00288"/>
    </source>
</evidence>
<dbReference type="SUPFAM" id="SSF54211">
    <property type="entry name" value="Ribosomal protein S5 domain 2-like"/>
    <property type="match status" value="1"/>
</dbReference>
<dbReference type="PANTHER" id="PTHR43290:SF2">
    <property type="entry name" value="MEVALONATE KINASE"/>
    <property type="match status" value="1"/>
</dbReference>
<dbReference type="eggNOG" id="COG1577">
    <property type="taxonomic scope" value="Bacteria"/>
</dbReference>
<reference evidence="11 12" key="1">
    <citation type="submission" date="2016-10" db="EMBL/GenBank/DDBJ databases">
        <authorList>
            <person name="de Groot N.N."/>
        </authorList>
    </citation>
    <scope>NUCLEOTIDE SEQUENCE [LARGE SCALE GENOMIC DNA]</scope>
    <source>
        <strain evidence="11 12">DSM 19012</strain>
    </source>
</reference>
<comment type="pathway">
    <text evidence="9">Isoprenoid biosynthesis; isopentenyl diphosphate biosynthesis via mevalonate pathway; isopentenyl diphosphate from (R)-mevalonate: step 1/3.</text>
</comment>
<dbReference type="InterPro" id="IPR006204">
    <property type="entry name" value="GHMP_kinase_N_dom"/>
</dbReference>
<accession>A0A1I2F3B3</accession>
<evidence type="ECO:0000256" key="8">
    <source>
        <dbReference type="ARBA" id="ARBA00023098"/>
    </source>
</evidence>
<keyword evidence="6" id="KW-0067">ATP-binding</keyword>
<evidence type="ECO:0000313" key="12">
    <source>
        <dbReference type="Proteomes" id="UP000181976"/>
    </source>
</evidence>
<dbReference type="Gene3D" id="3.30.230.10">
    <property type="match status" value="1"/>
</dbReference>
<dbReference type="PANTHER" id="PTHR43290">
    <property type="entry name" value="MEVALONATE KINASE"/>
    <property type="match status" value="1"/>
</dbReference>
<gene>
    <name evidence="11" type="ORF">SAMN05444380_12628</name>
</gene>
<evidence type="ECO:0000256" key="4">
    <source>
        <dbReference type="ARBA" id="ARBA00022741"/>
    </source>
</evidence>
<dbReference type="EMBL" id="FONA01000026">
    <property type="protein sequence ID" value="SFE99914.1"/>
    <property type="molecule type" value="Genomic_DNA"/>
</dbReference>
<keyword evidence="3" id="KW-0808">Transferase</keyword>
<evidence type="ECO:0000256" key="9">
    <source>
        <dbReference type="ARBA" id="ARBA00029438"/>
    </source>
</evidence>
<dbReference type="GO" id="GO:0005737">
    <property type="term" value="C:cytoplasm"/>
    <property type="evidence" value="ECO:0007669"/>
    <property type="project" value="InterPro"/>
</dbReference>
<keyword evidence="1" id="KW-0963">Cytoplasm</keyword>
<dbReference type="STRING" id="385682.SAMN05444380_12628"/>
<dbReference type="SUPFAM" id="SSF55060">
    <property type="entry name" value="GHMP Kinase, C-terminal domain"/>
    <property type="match status" value="1"/>
</dbReference>
<dbReference type="InterPro" id="IPR036554">
    <property type="entry name" value="GHMP_kinase_C_sf"/>
</dbReference>
<keyword evidence="4" id="KW-0547">Nucleotide-binding</keyword>
<dbReference type="Gene3D" id="3.30.70.890">
    <property type="entry name" value="GHMP kinase, C-terminal domain"/>
    <property type="match status" value="1"/>
</dbReference>
<evidence type="ECO:0000256" key="6">
    <source>
        <dbReference type="ARBA" id="ARBA00022840"/>
    </source>
</evidence>
<dbReference type="GO" id="GO:0004496">
    <property type="term" value="F:mevalonate kinase activity"/>
    <property type="evidence" value="ECO:0007669"/>
    <property type="project" value="InterPro"/>
</dbReference>
<dbReference type="InterPro" id="IPR006205">
    <property type="entry name" value="Mev_gal_kin"/>
</dbReference>
<dbReference type="InterPro" id="IPR014721">
    <property type="entry name" value="Ribsml_uS5_D2-typ_fold_subgr"/>
</dbReference>
<evidence type="ECO:0000256" key="2">
    <source>
        <dbReference type="ARBA" id="ARBA00022516"/>
    </source>
</evidence>
<organism evidence="11 12">
    <name type="scientific">Thermophagus xiamenensis</name>
    <dbReference type="NCBI Taxonomy" id="385682"/>
    <lineage>
        <taxon>Bacteria</taxon>
        <taxon>Pseudomonadati</taxon>
        <taxon>Bacteroidota</taxon>
        <taxon>Bacteroidia</taxon>
        <taxon>Marinilabiliales</taxon>
        <taxon>Marinilabiliaceae</taxon>
        <taxon>Thermophagus</taxon>
    </lineage>
</organism>
<sequence length="332" mass="37923">MQTETGELFYSKIMLFGEYTIINGSMGLTIPYSHFNGQLAFPNRNSYTDLAFAQRSNQHLYEFWFYLHTLATNGDLLCDFDTDRLKSDLDNGLYFESTIPEGYGLGSSGALVAAFFQKYVSNAPKRKDLLTPQDIRKLKEQLAQLETWFHGTSSGIDPLICFMKHPLLLRDLDHIEPVGLPSYQDLKTDGIFLINSGKPGKTAPLVQGFMEKYNNDKEFYKFVEHKLTPLNNSCIINLIENRKDYFYSALKELSSLQEQKLQKMVPDSVRALWRNGLKSDSYYLKLCGSGGGGYVLGFTRDFPNTKNIIEKEGWEIIPVYHDLKKHNPNTVV</sequence>
<dbReference type="GO" id="GO:0008299">
    <property type="term" value="P:isoprenoid biosynthetic process"/>
    <property type="evidence" value="ECO:0007669"/>
    <property type="project" value="InterPro"/>
</dbReference>
<name>A0A1I2F3B3_9BACT</name>
<keyword evidence="8" id="KW-0443">Lipid metabolism</keyword>
<dbReference type="PRINTS" id="PR00959">
    <property type="entry name" value="MEVGALKINASE"/>
</dbReference>
<keyword evidence="2" id="KW-0444">Lipid biosynthesis</keyword>
<feature type="domain" description="GHMP kinase N-terminal" evidence="10">
    <location>
        <begin position="93"/>
        <end position="163"/>
    </location>
</feature>
<dbReference type="InterPro" id="IPR020568">
    <property type="entry name" value="Ribosomal_Su5_D2-typ_SF"/>
</dbReference>
<keyword evidence="5 11" id="KW-0418">Kinase</keyword>
<keyword evidence="7" id="KW-0460">Magnesium</keyword>
<proteinExistence type="predicted"/>
<dbReference type="AlphaFoldDB" id="A0A1I2F3B3"/>
<dbReference type="RefSeq" id="WP_010528022.1">
    <property type="nucleotide sequence ID" value="NZ_AFSL01000069.1"/>
</dbReference>